<comment type="caution">
    <text evidence="9">The sequence shown here is derived from an EMBL/GenBank/DDBJ whole genome shotgun (WGS) entry which is preliminary data.</text>
</comment>
<comment type="subcellular location">
    <subcellularLocation>
        <location evidence="1">Cell membrane</location>
        <topology evidence="1">Multi-pass membrane protein</topology>
    </subcellularLocation>
</comment>
<evidence type="ECO:0000256" key="7">
    <source>
        <dbReference type="ARBA" id="ARBA00023136"/>
    </source>
</evidence>
<gene>
    <name evidence="9" type="ORF">HF875_04835</name>
</gene>
<evidence type="ECO:0000256" key="6">
    <source>
        <dbReference type="ARBA" id="ARBA00022989"/>
    </source>
</evidence>
<keyword evidence="7 8" id="KW-0472">Membrane</keyword>
<organism evidence="9 10">
    <name type="scientific">Paraclostridium bifermentans</name>
    <name type="common">Clostridium bifermentans</name>
    <dbReference type="NCBI Taxonomy" id="1490"/>
    <lineage>
        <taxon>Bacteria</taxon>
        <taxon>Bacillati</taxon>
        <taxon>Bacillota</taxon>
        <taxon>Clostridia</taxon>
        <taxon>Peptostreptococcales</taxon>
        <taxon>Peptostreptococcaceae</taxon>
        <taxon>Paraclostridium</taxon>
    </lineage>
</organism>
<feature type="transmembrane region" description="Helical" evidence="8">
    <location>
        <begin position="53"/>
        <end position="73"/>
    </location>
</feature>
<comment type="similarity">
    <text evidence="2">Belongs to the BCCT transporter (TC 2.A.15) family.</text>
</comment>
<feature type="transmembrane region" description="Helical" evidence="8">
    <location>
        <begin position="12"/>
        <end position="33"/>
    </location>
</feature>
<evidence type="ECO:0000256" key="3">
    <source>
        <dbReference type="ARBA" id="ARBA00022448"/>
    </source>
</evidence>
<evidence type="ECO:0000256" key="2">
    <source>
        <dbReference type="ARBA" id="ARBA00005658"/>
    </source>
</evidence>
<keyword evidence="5 8" id="KW-0812">Transmembrane</keyword>
<dbReference type="PANTHER" id="PTHR30047:SF7">
    <property type="entry name" value="HIGH-AFFINITY CHOLINE TRANSPORT PROTEIN"/>
    <property type="match status" value="1"/>
</dbReference>
<protein>
    <submittedName>
        <fullName evidence="9">BCCT family transporter</fullName>
    </submittedName>
</protein>
<name>A0AA44DJU7_PARBF</name>
<feature type="transmembrane region" description="Helical" evidence="8">
    <location>
        <begin position="195"/>
        <end position="214"/>
    </location>
</feature>
<evidence type="ECO:0000313" key="9">
    <source>
        <dbReference type="EMBL" id="NME08833.1"/>
    </source>
</evidence>
<evidence type="ECO:0000313" key="10">
    <source>
        <dbReference type="Proteomes" id="UP000573963"/>
    </source>
</evidence>
<dbReference type="Pfam" id="PF02028">
    <property type="entry name" value="BCCT"/>
    <property type="match status" value="1"/>
</dbReference>
<feature type="transmembrane region" description="Helical" evidence="8">
    <location>
        <begin position="409"/>
        <end position="433"/>
    </location>
</feature>
<proteinExistence type="inferred from homology"/>
<feature type="transmembrane region" description="Helical" evidence="8">
    <location>
        <begin position="487"/>
        <end position="508"/>
    </location>
</feature>
<evidence type="ECO:0000256" key="5">
    <source>
        <dbReference type="ARBA" id="ARBA00022692"/>
    </source>
</evidence>
<feature type="transmembrane region" description="Helical" evidence="8">
    <location>
        <begin position="267"/>
        <end position="287"/>
    </location>
</feature>
<dbReference type="RefSeq" id="WP_168931378.1">
    <property type="nucleotide sequence ID" value="NZ_JABAFD010000002.1"/>
</dbReference>
<feature type="transmembrane region" description="Helical" evidence="8">
    <location>
        <begin position="234"/>
        <end position="255"/>
    </location>
</feature>
<dbReference type="PANTHER" id="PTHR30047">
    <property type="entry name" value="HIGH-AFFINITY CHOLINE TRANSPORT PROTEIN-RELATED"/>
    <property type="match status" value="1"/>
</dbReference>
<evidence type="ECO:0000256" key="1">
    <source>
        <dbReference type="ARBA" id="ARBA00004651"/>
    </source>
</evidence>
<dbReference type="GO" id="GO:0005886">
    <property type="term" value="C:plasma membrane"/>
    <property type="evidence" value="ECO:0007669"/>
    <property type="project" value="UniProtKB-SubCell"/>
</dbReference>
<sequence length="564" mass="63304">MINKNVEECAKVRKSIMIPMTLIFIFVITIGVIKPNMLYNIENNIVTWATKSFGWLFQLSAVFFLFICLWIMFSKYGSIKLGGKDAQPTMSYWNWFCISLTAGIGTGILFWGIAEPITHFMNPPESMGIIPGSESAAMFAMNTSFTHWTFYPYSMYAISGVCIAFAIYNMKLPCRVSSVLYPLFNKKVNYKLESLIDNICLFAMAGGVAAILGVGTMQISKGLNIILGIPNNKFTWIIIVTIIVITYIISSITGIDKGIKWISDKNTKLFIGLMVFIFVLGPTSFILSLGTQSLGNFASNFLQISTYLSPIDGSDWPRWWPIYYWAIWLAYAPLNGMFFAMISKGRTIREFMVMNLIIPALFGMIWFIIFGGAAIHQELSYGDLWSSIQSSGMEVSLFAFLTKYPFVKILSIFFILAIFISIVTMCDSVTTTITRLSIKSDKNEKTKTSYKINIFWGVLMASMAIVNLICAGGKISGIDATKQIATVAGFPILFFMIALAFCLVKMLVNHKLYDRTDEYKDEAYIVKTTKHEVEDITTTEVDAMSCGLSRNNSILDNKKSDECK</sequence>
<evidence type="ECO:0000256" key="4">
    <source>
        <dbReference type="ARBA" id="ARBA00022475"/>
    </source>
</evidence>
<dbReference type="Proteomes" id="UP000573963">
    <property type="component" value="Unassembled WGS sequence"/>
</dbReference>
<dbReference type="InterPro" id="IPR000060">
    <property type="entry name" value="BCCT_transptr"/>
</dbReference>
<dbReference type="AlphaFoldDB" id="A0AA44DJU7"/>
<keyword evidence="3" id="KW-0813">Transport</keyword>
<feature type="transmembrane region" description="Helical" evidence="8">
    <location>
        <begin position="150"/>
        <end position="168"/>
    </location>
</feature>
<feature type="transmembrane region" description="Helical" evidence="8">
    <location>
        <begin position="454"/>
        <end position="475"/>
    </location>
</feature>
<dbReference type="GO" id="GO:0022857">
    <property type="term" value="F:transmembrane transporter activity"/>
    <property type="evidence" value="ECO:0007669"/>
    <property type="project" value="InterPro"/>
</dbReference>
<dbReference type="EMBL" id="JABAFD010000002">
    <property type="protein sequence ID" value="NME08833.1"/>
    <property type="molecule type" value="Genomic_DNA"/>
</dbReference>
<accession>A0AA44DJU7</accession>
<evidence type="ECO:0000256" key="8">
    <source>
        <dbReference type="SAM" id="Phobius"/>
    </source>
</evidence>
<keyword evidence="4" id="KW-1003">Cell membrane</keyword>
<reference evidence="9 10" key="1">
    <citation type="submission" date="2020-04" db="EMBL/GenBank/DDBJ databases">
        <authorList>
            <person name="Hitch T.C.A."/>
            <person name="Wylensek D."/>
            <person name="Clavel T."/>
        </authorList>
    </citation>
    <scope>NUCLEOTIDE SEQUENCE [LARGE SCALE GENOMIC DNA]</scope>
    <source>
        <strain evidence="9 10">Med78_4-601-WT-2</strain>
    </source>
</reference>
<feature type="transmembrane region" description="Helical" evidence="8">
    <location>
        <begin position="322"/>
        <end position="341"/>
    </location>
</feature>
<keyword evidence="6 8" id="KW-1133">Transmembrane helix</keyword>
<feature type="transmembrane region" description="Helical" evidence="8">
    <location>
        <begin position="93"/>
        <end position="114"/>
    </location>
</feature>
<feature type="transmembrane region" description="Helical" evidence="8">
    <location>
        <begin position="353"/>
        <end position="375"/>
    </location>
</feature>